<dbReference type="PANTHER" id="PTHR43133">
    <property type="entry name" value="RNA POLYMERASE ECF-TYPE SIGMA FACTO"/>
    <property type="match status" value="1"/>
</dbReference>
<accession>A0ABN7ZJW1</accession>
<dbReference type="InterPro" id="IPR013249">
    <property type="entry name" value="RNA_pol_sigma70_r4_t2"/>
</dbReference>
<keyword evidence="9" id="KW-1185">Reference proteome</keyword>
<evidence type="ECO:0000313" key="9">
    <source>
        <dbReference type="Proteomes" id="UP000706525"/>
    </source>
</evidence>
<reference evidence="8 9" key="1">
    <citation type="submission" date="2021-08" db="EMBL/GenBank/DDBJ databases">
        <authorList>
            <person name="Peeters C."/>
        </authorList>
    </citation>
    <scope>NUCLEOTIDE SEQUENCE [LARGE SCALE GENOMIC DNA]</scope>
    <source>
        <strain evidence="8 9">LMG 32289</strain>
    </source>
</reference>
<dbReference type="InterPro" id="IPR039425">
    <property type="entry name" value="RNA_pol_sigma-70-like"/>
</dbReference>
<evidence type="ECO:0000313" key="8">
    <source>
        <dbReference type="EMBL" id="CAG9184570.1"/>
    </source>
</evidence>
<organism evidence="8 9">
    <name type="scientific">Cupriavidus pampae</name>
    <dbReference type="NCBI Taxonomy" id="659251"/>
    <lineage>
        <taxon>Bacteria</taxon>
        <taxon>Pseudomonadati</taxon>
        <taxon>Pseudomonadota</taxon>
        <taxon>Betaproteobacteria</taxon>
        <taxon>Burkholderiales</taxon>
        <taxon>Burkholderiaceae</taxon>
        <taxon>Cupriavidus</taxon>
    </lineage>
</organism>
<evidence type="ECO:0000256" key="3">
    <source>
        <dbReference type="ARBA" id="ARBA00023082"/>
    </source>
</evidence>
<dbReference type="InterPro" id="IPR036388">
    <property type="entry name" value="WH-like_DNA-bd_sf"/>
</dbReference>
<dbReference type="EMBL" id="CAJZAG010000013">
    <property type="protein sequence ID" value="CAG9184570.1"/>
    <property type="molecule type" value="Genomic_DNA"/>
</dbReference>
<protein>
    <recommendedName>
        <fullName evidence="10">RNA polymerase sigma factor</fullName>
    </recommendedName>
</protein>
<dbReference type="InterPro" id="IPR013324">
    <property type="entry name" value="RNA_pol_sigma_r3/r4-like"/>
</dbReference>
<dbReference type="SUPFAM" id="SSF88659">
    <property type="entry name" value="Sigma3 and sigma4 domains of RNA polymerase sigma factors"/>
    <property type="match status" value="1"/>
</dbReference>
<dbReference type="Pfam" id="PF04542">
    <property type="entry name" value="Sigma70_r2"/>
    <property type="match status" value="1"/>
</dbReference>
<dbReference type="CDD" id="cd06171">
    <property type="entry name" value="Sigma70_r4"/>
    <property type="match status" value="1"/>
</dbReference>
<comment type="similarity">
    <text evidence="1">Belongs to the sigma-70 factor family. ECF subfamily.</text>
</comment>
<dbReference type="Gene3D" id="1.10.10.10">
    <property type="entry name" value="Winged helix-like DNA-binding domain superfamily/Winged helix DNA-binding domain"/>
    <property type="match status" value="1"/>
</dbReference>
<dbReference type="Gene3D" id="1.10.1740.10">
    <property type="match status" value="1"/>
</dbReference>
<evidence type="ECO:0008006" key="10">
    <source>
        <dbReference type="Google" id="ProtNLM"/>
    </source>
</evidence>
<keyword evidence="2" id="KW-0805">Transcription regulation</keyword>
<dbReference type="InterPro" id="IPR014284">
    <property type="entry name" value="RNA_pol_sigma-70_dom"/>
</dbReference>
<keyword evidence="4" id="KW-0238">DNA-binding</keyword>
<dbReference type="Proteomes" id="UP000706525">
    <property type="component" value="Unassembled WGS sequence"/>
</dbReference>
<evidence type="ECO:0000256" key="1">
    <source>
        <dbReference type="ARBA" id="ARBA00010641"/>
    </source>
</evidence>
<dbReference type="NCBIfam" id="TIGR02937">
    <property type="entry name" value="sigma70-ECF"/>
    <property type="match status" value="1"/>
</dbReference>
<evidence type="ECO:0000256" key="2">
    <source>
        <dbReference type="ARBA" id="ARBA00023015"/>
    </source>
</evidence>
<dbReference type="InterPro" id="IPR013325">
    <property type="entry name" value="RNA_pol_sigma_r2"/>
</dbReference>
<dbReference type="InterPro" id="IPR007627">
    <property type="entry name" value="RNA_pol_sigma70_r2"/>
</dbReference>
<comment type="caution">
    <text evidence="8">The sequence shown here is derived from an EMBL/GenBank/DDBJ whole genome shotgun (WGS) entry which is preliminary data.</text>
</comment>
<evidence type="ECO:0000259" key="6">
    <source>
        <dbReference type="Pfam" id="PF04542"/>
    </source>
</evidence>
<keyword evidence="5" id="KW-0804">Transcription</keyword>
<gene>
    <name evidence="8" type="ORF">LMG32289_05652</name>
</gene>
<dbReference type="SUPFAM" id="SSF88946">
    <property type="entry name" value="Sigma2 domain of RNA polymerase sigma factors"/>
    <property type="match status" value="1"/>
</dbReference>
<proteinExistence type="inferred from homology"/>
<keyword evidence="3" id="KW-0731">Sigma factor</keyword>
<feature type="domain" description="RNA polymerase sigma-70 region 2" evidence="6">
    <location>
        <begin position="9"/>
        <end position="73"/>
    </location>
</feature>
<evidence type="ECO:0000256" key="4">
    <source>
        <dbReference type="ARBA" id="ARBA00023125"/>
    </source>
</evidence>
<evidence type="ECO:0000256" key="5">
    <source>
        <dbReference type="ARBA" id="ARBA00023163"/>
    </source>
</evidence>
<name>A0ABN7ZJW1_9BURK</name>
<dbReference type="PANTHER" id="PTHR43133:SF8">
    <property type="entry name" value="RNA POLYMERASE SIGMA FACTOR HI_1459-RELATED"/>
    <property type="match status" value="1"/>
</dbReference>
<evidence type="ECO:0000259" key="7">
    <source>
        <dbReference type="Pfam" id="PF08281"/>
    </source>
</evidence>
<feature type="domain" description="RNA polymerase sigma factor 70 region 4 type 2" evidence="7">
    <location>
        <begin position="122"/>
        <end position="174"/>
    </location>
</feature>
<sequence length="186" mass="21012">MQWPPELAAHRDFLRRLALMQMGSPFEADDVVQETLIAAATGLHGFTGNVPMRAWLVGILRHKIVDVMRRWQRIVPLDLSDDAMADGHVMEEMFTADGTWLPEALGNVDGPGDRLDRQQLLELVELCMQALPPASARVFLLREYLGMEISEIATQTALSTGNLRVIMHRTRLRLRACVVRGWGEER</sequence>
<dbReference type="Pfam" id="PF08281">
    <property type="entry name" value="Sigma70_r4_2"/>
    <property type="match status" value="1"/>
</dbReference>